<comment type="subcellular location">
    <subcellularLocation>
        <location evidence="1">Endomembrane system</location>
        <topology evidence="1">Multi-pass membrane protein</topology>
    </subcellularLocation>
</comment>
<evidence type="ECO:0000313" key="11">
    <source>
        <dbReference type="Proteomes" id="UP000561181"/>
    </source>
</evidence>
<comment type="caution">
    <text evidence="10">The sequence shown here is derived from an EMBL/GenBank/DDBJ whole genome shotgun (WGS) entry which is preliminary data.</text>
</comment>
<dbReference type="RefSeq" id="WP_170013694.1">
    <property type="nucleotide sequence ID" value="NZ_JABCRE010000003.1"/>
</dbReference>
<gene>
    <name evidence="10" type="ORF">HKD42_12140</name>
</gene>
<keyword evidence="11" id="KW-1185">Reference proteome</keyword>
<feature type="transmembrane region" description="Helical" evidence="8">
    <location>
        <begin position="83"/>
        <end position="102"/>
    </location>
</feature>
<dbReference type="Proteomes" id="UP000561181">
    <property type="component" value="Unassembled WGS sequence"/>
</dbReference>
<proteinExistence type="predicted"/>
<keyword evidence="3 8" id="KW-1133">Transmembrane helix</keyword>
<keyword evidence="4" id="KW-0560">Oxidoreductase</keyword>
<dbReference type="InterPro" id="IPR051689">
    <property type="entry name" value="Sterol_desaturase/TMEM195"/>
</dbReference>
<evidence type="ECO:0000256" key="6">
    <source>
        <dbReference type="ARBA" id="ARBA00023136"/>
    </source>
</evidence>
<sequence length="321" mass="38078">MFDEAPSFSPTEYAVPAFVLLILIEVMWAWKRRSESYEPRDTLTSLMFGLGSTVAGALFGSAVIAVFFWAYDYRLFDLGEQWWLVWWAWPLCFVLDDLKYYWVHRAGHRIRWFWASHVNHHSSQHYNLSTALRQSWTGSFTPGFLFGLPLVLAGFHPVMLAIAGGFNLIYQFWIHTEAIDRMPRWFEVVMNTPSHHRVHHATNPRYLDRNYAGVFIIWDKMFGTFQQEMKQERIRYGIVKQLGSFNLLWAVFHEWIGLFRDLWHAPWRYKLLYLLREPGWTHDGSRETSDMIRRRWLKEQDRTTPQPVVENNAIADPDQAA</sequence>
<dbReference type="PANTHER" id="PTHR21624:SF1">
    <property type="entry name" value="ALKYLGLYCEROL MONOOXYGENASE"/>
    <property type="match status" value="1"/>
</dbReference>
<organism evidence="10 11">
    <name type="scientific">Pontixanthobacter rizhaonensis</name>
    <dbReference type="NCBI Taxonomy" id="2730337"/>
    <lineage>
        <taxon>Bacteria</taxon>
        <taxon>Pseudomonadati</taxon>
        <taxon>Pseudomonadota</taxon>
        <taxon>Alphaproteobacteria</taxon>
        <taxon>Sphingomonadales</taxon>
        <taxon>Erythrobacteraceae</taxon>
        <taxon>Pontixanthobacter</taxon>
    </lineage>
</organism>
<evidence type="ECO:0000313" key="10">
    <source>
        <dbReference type="EMBL" id="NMW32812.1"/>
    </source>
</evidence>
<dbReference type="EMBL" id="JABCRE010000003">
    <property type="protein sequence ID" value="NMW32812.1"/>
    <property type="molecule type" value="Genomic_DNA"/>
</dbReference>
<dbReference type="Pfam" id="PF04116">
    <property type="entry name" value="FA_hydroxylase"/>
    <property type="match status" value="1"/>
</dbReference>
<dbReference type="GO" id="GO:0050479">
    <property type="term" value="F:glyceryl-ether monooxygenase activity"/>
    <property type="evidence" value="ECO:0007669"/>
    <property type="project" value="TreeGrafter"/>
</dbReference>
<keyword evidence="5" id="KW-0443">Lipid metabolism</keyword>
<dbReference type="GO" id="GO:0008610">
    <property type="term" value="P:lipid biosynthetic process"/>
    <property type="evidence" value="ECO:0007669"/>
    <property type="project" value="InterPro"/>
</dbReference>
<dbReference type="InterPro" id="IPR006694">
    <property type="entry name" value="Fatty_acid_hydroxylase"/>
</dbReference>
<dbReference type="GO" id="GO:0006643">
    <property type="term" value="P:membrane lipid metabolic process"/>
    <property type="evidence" value="ECO:0007669"/>
    <property type="project" value="TreeGrafter"/>
</dbReference>
<feature type="domain" description="Fatty acid hydroxylase" evidence="9">
    <location>
        <begin position="90"/>
        <end position="224"/>
    </location>
</feature>
<feature type="region of interest" description="Disordered" evidence="7">
    <location>
        <begin position="301"/>
        <end position="321"/>
    </location>
</feature>
<dbReference type="GO" id="GO:0016020">
    <property type="term" value="C:membrane"/>
    <property type="evidence" value="ECO:0007669"/>
    <property type="project" value="GOC"/>
</dbReference>
<feature type="transmembrane region" description="Helical" evidence="8">
    <location>
        <begin position="13"/>
        <end position="30"/>
    </location>
</feature>
<evidence type="ECO:0000256" key="2">
    <source>
        <dbReference type="ARBA" id="ARBA00022692"/>
    </source>
</evidence>
<dbReference type="GO" id="GO:0005506">
    <property type="term" value="F:iron ion binding"/>
    <property type="evidence" value="ECO:0007669"/>
    <property type="project" value="InterPro"/>
</dbReference>
<evidence type="ECO:0000256" key="3">
    <source>
        <dbReference type="ARBA" id="ARBA00022989"/>
    </source>
</evidence>
<evidence type="ECO:0000256" key="7">
    <source>
        <dbReference type="SAM" id="MobiDB-lite"/>
    </source>
</evidence>
<protein>
    <submittedName>
        <fullName evidence="10">Sterol desaturase family protein</fullName>
    </submittedName>
</protein>
<dbReference type="PANTHER" id="PTHR21624">
    <property type="entry name" value="STEROL DESATURASE-RELATED PROTEIN"/>
    <property type="match status" value="1"/>
</dbReference>
<keyword evidence="6 8" id="KW-0472">Membrane</keyword>
<accession>A0A848QJJ1</accession>
<reference evidence="10 11" key="1">
    <citation type="submission" date="2020-04" db="EMBL/GenBank/DDBJ databases">
        <authorList>
            <person name="Liu A."/>
        </authorList>
    </citation>
    <scope>NUCLEOTIDE SEQUENCE [LARGE SCALE GENOMIC DNA]</scope>
    <source>
        <strain evidence="10 11">RZ02</strain>
    </source>
</reference>
<evidence type="ECO:0000256" key="4">
    <source>
        <dbReference type="ARBA" id="ARBA00023002"/>
    </source>
</evidence>
<evidence type="ECO:0000259" key="9">
    <source>
        <dbReference type="Pfam" id="PF04116"/>
    </source>
</evidence>
<dbReference type="GO" id="GO:0012505">
    <property type="term" value="C:endomembrane system"/>
    <property type="evidence" value="ECO:0007669"/>
    <property type="project" value="UniProtKB-SubCell"/>
</dbReference>
<name>A0A848QJJ1_9SPHN</name>
<feature type="transmembrane region" description="Helical" evidence="8">
    <location>
        <begin position="143"/>
        <end position="173"/>
    </location>
</feature>
<feature type="transmembrane region" description="Helical" evidence="8">
    <location>
        <begin position="42"/>
        <end position="71"/>
    </location>
</feature>
<evidence type="ECO:0000256" key="8">
    <source>
        <dbReference type="SAM" id="Phobius"/>
    </source>
</evidence>
<evidence type="ECO:0000256" key="5">
    <source>
        <dbReference type="ARBA" id="ARBA00023098"/>
    </source>
</evidence>
<keyword evidence="2 8" id="KW-0812">Transmembrane</keyword>
<dbReference type="AlphaFoldDB" id="A0A848QJJ1"/>
<evidence type="ECO:0000256" key="1">
    <source>
        <dbReference type="ARBA" id="ARBA00004127"/>
    </source>
</evidence>